<dbReference type="InterPro" id="IPR050832">
    <property type="entry name" value="Bact_Acetyltransf"/>
</dbReference>
<dbReference type="PANTHER" id="PTHR43877:SF1">
    <property type="entry name" value="ACETYLTRANSFERASE"/>
    <property type="match status" value="1"/>
</dbReference>
<dbReference type="EMBL" id="FOGZ01000002">
    <property type="protein sequence ID" value="SER54989.1"/>
    <property type="molecule type" value="Genomic_DNA"/>
</dbReference>
<dbReference type="Pfam" id="PF00583">
    <property type="entry name" value="Acetyltransf_1"/>
    <property type="match status" value="1"/>
</dbReference>
<dbReference type="InterPro" id="IPR016181">
    <property type="entry name" value="Acyl_CoA_acyltransferase"/>
</dbReference>
<evidence type="ECO:0000256" key="1">
    <source>
        <dbReference type="ARBA" id="ARBA00022679"/>
    </source>
</evidence>
<feature type="domain" description="N-acetyltransferase" evidence="3">
    <location>
        <begin position="183"/>
        <end position="346"/>
    </location>
</feature>
<keyword evidence="2" id="KW-0012">Acyltransferase</keyword>
<dbReference type="OrthoDB" id="9799092at2"/>
<dbReference type="PROSITE" id="PS51186">
    <property type="entry name" value="GNAT"/>
    <property type="match status" value="2"/>
</dbReference>
<organism evidence="4 5">
    <name type="scientific">Propionibacterium cyclohexanicum</name>
    <dbReference type="NCBI Taxonomy" id="64702"/>
    <lineage>
        <taxon>Bacteria</taxon>
        <taxon>Bacillati</taxon>
        <taxon>Actinomycetota</taxon>
        <taxon>Actinomycetes</taxon>
        <taxon>Propionibacteriales</taxon>
        <taxon>Propionibacteriaceae</taxon>
        <taxon>Propionibacterium</taxon>
    </lineage>
</organism>
<dbReference type="GO" id="GO:0016747">
    <property type="term" value="F:acyltransferase activity, transferring groups other than amino-acyl groups"/>
    <property type="evidence" value="ECO:0007669"/>
    <property type="project" value="InterPro"/>
</dbReference>
<gene>
    <name evidence="4" type="ORF">SAMN05443377_102109</name>
</gene>
<dbReference type="RefSeq" id="WP_091967061.1">
    <property type="nucleotide sequence ID" value="NZ_FOGZ01000002.1"/>
</dbReference>
<dbReference type="CDD" id="cd04301">
    <property type="entry name" value="NAT_SF"/>
    <property type="match status" value="1"/>
</dbReference>
<protein>
    <submittedName>
        <fullName evidence="4">Acetyltransferase (GNAT) family protein</fullName>
    </submittedName>
</protein>
<keyword evidence="5" id="KW-1185">Reference proteome</keyword>
<evidence type="ECO:0000256" key="2">
    <source>
        <dbReference type="ARBA" id="ARBA00023315"/>
    </source>
</evidence>
<accession>A0A1H9Q4Y4</accession>
<dbReference type="Proteomes" id="UP000198815">
    <property type="component" value="Unassembled WGS sequence"/>
</dbReference>
<evidence type="ECO:0000259" key="3">
    <source>
        <dbReference type="PROSITE" id="PS51186"/>
    </source>
</evidence>
<proteinExistence type="predicted"/>
<dbReference type="Gene3D" id="3.40.630.30">
    <property type="match status" value="1"/>
</dbReference>
<dbReference type="PANTHER" id="PTHR43877">
    <property type="entry name" value="AMINOALKYLPHOSPHONATE N-ACETYLTRANSFERASE-RELATED-RELATED"/>
    <property type="match status" value="1"/>
</dbReference>
<dbReference type="InterPro" id="IPR000182">
    <property type="entry name" value="GNAT_dom"/>
</dbReference>
<feature type="domain" description="N-acetyltransferase" evidence="3">
    <location>
        <begin position="19"/>
        <end position="170"/>
    </location>
</feature>
<name>A0A1H9Q4Y4_9ACTN</name>
<sequence>MTQEWEETFVDDVLDWSFLEFDDLKELSELRAAIDYMDDPVQVLSYQDLVAAWNAPGSHAHDHAVVGREKGGSIVAYGWNHPTASSDPNPQVWFEIGVHPAWRHQHIRHRLTLWLIARAKQWYLHIRDENTRPLWVGTSVDEKRVGLARSIVEAGLSAQRWFFDMHRPLGTAPLPPMPDLPELVIEPFDKSLSEQVRAAHNEAFASRPGAVPVSRDAWESSLQAGSARLQLSWVALLEGREASHVGAPHGQVVGYAINRSYDDETNEGWTERLGVCSWCRRKGIGRALVIASMRGFAQAGLGTAGVGVDTEDPKAAEEFFGSLGYTATERVVVYGRTMTEADFSQQ</sequence>
<evidence type="ECO:0000313" key="5">
    <source>
        <dbReference type="Proteomes" id="UP000198815"/>
    </source>
</evidence>
<dbReference type="STRING" id="64702.SAMN05443377_102109"/>
<dbReference type="SUPFAM" id="SSF55729">
    <property type="entry name" value="Acyl-CoA N-acyltransferases (Nat)"/>
    <property type="match status" value="2"/>
</dbReference>
<dbReference type="AlphaFoldDB" id="A0A1H9Q4Y4"/>
<keyword evidence="1 4" id="KW-0808">Transferase</keyword>
<evidence type="ECO:0000313" key="4">
    <source>
        <dbReference type="EMBL" id="SER54989.1"/>
    </source>
</evidence>
<reference evidence="4 5" key="1">
    <citation type="submission" date="2016-10" db="EMBL/GenBank/DDBJ databases">
        <authorList>
            <person name="de Groot N.N."/>
        </authorList>
    </citation>
    <scope>NUCLEOTIDE SEQUENCE [LARGE SCALE GENOMIC DNA]</scope>
    <source>
        <strain evidence="4 5">DSM 16859</strain>
    </source>
</reference>